<dbReference type="InterPro" id="IPR011990">
    <property type="entry name" value="TPR-like_helical_dom_sf"/>
</dbReference>
<dbReference type="PANTHER" id="PTHR43628:SF1">
    <property type="entry name" value="CHITIN SYNTHASE REGULATORY FACTOR 2-RELATED"/>
    <property type="match status" value="1"/>
</dbReference>
<protein>
    <submittedName>
        <fullName evidence="1">Sel1 repeat family protein</fullName>
    </submittedName>
</protein>
<dbReference type="EMBL" id="CP098747">
    <property type="protein sequence ID" value="USG59513.1"/>
    <property type="molecule type" value="Genomic_DNA"/>
</dbReference>
<dbReference type="Proteomes" id="UP001056291">
    <property type="component" value="Chromosome"/>
</dbReference>
<keyword evidence="2" id="KW-1185">Reference proteome</keyword>
<dbReference type="RefSeq" id="WP_251932234.1">
    <property type="nucleotide sequence ID" value="NZ_CP098747.1"/>
</dbReference>
<sequence length="215" mass="23790">MADAGNAQAQFNLAVLYEEGRGVDADPSKAAYWNTRAVESEYPPALHNFALSLLAEKRNVEAINYLRQAAEKNFAASQYTLGKIHQFGIGVPENPDLAFQYIEKAAKSGLVKAQYNLGKMYRDGYGINVDDTASALWFEMAADRGYSKAQNSISSKYGMGQGVTRDDVQALKWAILAARSGIKGAIQKEEYFRARMDAEKIQKAEALAENFKKKK</sequence>
<organism evidence="1 2">
    <name type="scientific">Sneathiella marina</name>
    <dbReference type="NCBI Taxonomy" id="2950108"/>
    <lineage>
        <taxon>Bacteria</taxon>
        <taxon>Pseudomonadati</taxon>
        <taxon>Pseudomonadota</taxon>
        <taxon>Alphaproteobacteria</taxon>
        <taxon>Sneathiellales</taxon>
        <taxon>Sneathiellaceae</taxon>
        <taxon>Sneathiella</taxon>
    </lineage>
</organism>
<dbReference type="SUPFAM" id="SSF81901">
    <property type="entry name" value="HCP-like"/>
    <property type="match status" value="1"/>
</dbReference>
<dbReference type="InterPro" id="IPR052945">
    <property type="entry name" value="Mitotic_Regulator"/>
</dbReference>
<dbReference type="Pfam" id="PF08238">
    <property type="entry name" value="Sel1"/>
    <property type="match status" value="5"/>
</dbReference>
<evidence type="ECO:0000313" key="2">
    <source>
        <dbReference type="Proteomes" id="UP001056291"/>
    </source>
</evidence>
<proteinExistence type="predicted"/>
<accession>A0ABY4W093</accession>
<gene>
    <name evidence="1" type="ORF">NBZ79_09960</name>
</gene>
<dbReference type="PANTHER" id="PTHR43628">
    <property type="entry name" value="ACTIVATOR OF C KINASE PROTEIN 1-RELATED"/>
    <property type="match status" value="1"/>
</dbReference>
<dbReference type="Gene3D" id="1.25.40.10">
    <property type="entry name" value="Tetratricopeptide repeat domain"/>
    <property type="match status" value="1"/>
</dbReference>
<dbReference type="InterPro" id="IPR006597">
    <property type="entry name" value="Sel1-like"/>
</dbReference>
<reference evidence="1" key="1">
    <citation type="submission" date="2022-06" db="EMBL/GenBank/DDBJ databases">
        <title>Sneathiella actinostolidae sp. nov., isolated from a sea anemonein the Western Pacific Ocean.</title>
        <authorList>
            <person name="Wei M.J."/>
        </authorList>
    </citation>
    <scope>NUCLEOTIDE SEQUENCE</scope>
    <source>
        <strain evidence="1">PHK-P5</strain>
    </source>
</reference>
<name>A0ABY4W093_9PROT</name>
<evidence type="ECO:0000313" key="1">
    <source>
        <dbReference type="EMBL" id="USG59513.1"/>
    </source>
</evidence>
<dbReference type="SMART" id="SM00671">
    <property type="entry name" value="SEL1"/>
    <property type="match status" value="4"/>
</dbReference>